<evidence type="ECO:0000313" key="2">
    <source>
        <dbReference type="EMBL" id="TNV85269.1"/>
    </source>
</evidence>
<feature type="compositionally biased region" description="Acidic residues" evidence="1">
    <location>
        <begin position="676"/>
        <end position="690"/>
    </location>
</feature>
<proteinExistence type="predicted"/>
<feature type="compositionally biased region" description="Polar residues" evidence="1">
    <location>
        <begin position="558"/>
        <end position="576"/>
    </location>
</feature>
<dbReference type="AlphaFoldDB" id="A0A8J8P3R2"/>
<accession>A0A8J8P3R2</accession>
<feature type="compositionally biased region" description="Polar residues" evidence="1">
    <location>
        <begin position="590"/>
        <end position="613"/>
    </location>
</feature>
<dbReference type="Proteomes" id="UP000785679">
    <property type="component" value="Unassembled WGS sequence"/>
</dbReference>
<feature type="region of interest" description="Disordered" evidence="1">
    <location>
        <begin position="244"/>
        <end position="280"/>
    </location>
</feature>
<feature type="compositionally biased region" description="Basic and acidic residues" evidence="1">
    <location>
        <begin position="577"/>
        <end position="589"/>
    </location>
</feature>
<comment type="caution">
    <text evidence="2">The sequence shown here is derived from an EMBL/GenBank/DDBJ whole genome shotgun (WGS) entry which is preliminary data.</text>
</comment>
<name>A0A8J8P3R2_HALGN</name>
<feature type="region of interest" description="Disordered" evidence="1">
    <location>
        <begin position="525"/>
        <end position="613"/>
    </location>
</feature>
<dbReference type="EMBL" id="RRYP01001968">
    <property type="protein sequence ID" value="TNV85269.1"/>
    <property type="molecule type" value="Genomic_DNA"/>
</dbReference>
<feature type="region of interest" description="Disordered" evidence="1">
    <location>
        <begin position="650"/>
        <end position="697"/>
    </location>
</feature>
<reference evidence="2" key="1">
    <citation type="submission" date="2019-06" db="EMBL/GenBank/DDBJ databases">
        <authorList>
            <person name="Zheng W."/>
        </authorList>
    </citation>
    <scope>NUCLEOTIDE SEQUENCE</scope>
    <source>
        <strain evidence="2">QDHG01</strain>
    </source>
</reference>
<evidence type="ECO:0000313" key="3">
    <source>
        <dbReference type="Proteomes" id="UP000785679"/>
    </source>
</evidence>
<feature type="region of interest" description="Disordered" evidence="1">
    <location>
        <begin position="462"/>
        <end position="484"/>
    </location>
</feature>
<gene>
    <name evidence="2" type="ORF">FGO68_gene3935</name>
</gene>
<evidence type="ECO:0000256" key="1">
    <source>
        <dbReference type="SAM" id="MobiDB-lite"/>
    </source>
</evidence>
<sequence length="745" mass="86207">MLDSAFPNEAEINIMQSMHHLRVGRAEVLAQDKSYLQKFLEILKQTSNLKILNFPDSTSEVISILMCERTFLLQFVKALIERVITDPERKNEVNTIKQAYSDPFLEQEIKKMNGNKRVASYMQYEQLMTTSPVQTEEILHHQMLQFGPLMSNIDIKKSNAPSTLLDKVVYGTSRLINHKTPVLNKKEVKKYRGVQNFDPKRTLYLRIPPPSERSIIGLSPYLTEQKTKEKINLIERSNFQLDAHSDSSDEIADIDDDSSGNERQSRHAISMTPHKNQPHQQRVALNMQLKMLKLGAINTPIKQEFPVKSTLTPIRQNKNQSNEFFSQKQQAVSNLLQESTHDNTKQNTSHLFQMPEQEYSGKMRYDIIKPDRESSQKGIPIDAFLMNLNQDDNLVGFSRSSNNTFREPTFPPERMAFLRQTEESKHHTQFNYLVKQSNNQNDRFSRLHRDFNLDESKQSYQSSLGTGQKVNNFRNSNAPSVMSDYNTQKSPILLKEDSDQFTPYERQKRDSSGVILMLSREQSFPQQIEQHNSDLKMDASQGEDTPGSKLMNPVLYNNAFNPSQYWNPPSQKGASSQKHEPSFTEEKLSQHQFKLSGNSDKTGSSHANLNTQPSYYQAPHALPKTQYSTLHQEIYNQQVYKPDLEEQQLEYCSQEQNSEEQYEEQVREQEFQASNFDEEDQETPVYEGEENDKQRESIDNNQFVIYGGDAIEKTGQNPAEELNFKLGQENEDEMFEQLSRRKKGL</sequence>
<keyword evidence="3" id="KW-1185">Reference proteome</keyword>
<feature type="compositionally biased region" description="Acidic residues" evidence="1">
    <location>
        <begin position="248"/>
        <end position="259"/>
    </location>
</feature>
<protein>
    <submittedName>
        <fullName evidence="2">Uncharacterized protein</fullName>
    </submittedName>
</protein>
<organism evidence="2 3">
    <name type="scientific">Halteria grandinella</name>
    <dbReference type="NCBI Taxonomy" id="5974"/>
    <lineage>
        <taxon>Eukaryota</taxon>
        <taxon>Sar</taxon>
        <taxon>Alveolata</taxon>
        <taxon>Ciliophora</taxon>
        <taxon>Intramacronucleata</taxon>
        <taxon>Spirotrichea</taxon>
        <taxon>Stichotrichia</taxon>
        <taxon>Sporadotrichida</taxon>
        <taxon>Halteriidae</taxon>
        <taxon>Halteria</taxon>
    </lineage>
</organism>